<evidence type="ECO:0000256" key="4">
    <source>
        <dbReference type="ARBA" id="ARBA00023157"/>
    </source>
</evidence>
<dbReference type="SMART" id="SM00369">
    <property type="entry name" value="LRR_TYP"/>
    <property type="match status" value="6"/>
</dbReference>
<dbReference type="Proteomes" id="UP000014500">
    <property type="component" value="Unassembled WGS sequence"/>
</dbReference>
<dbReference type="Gene3D" id="3.80.10.10">
    <property type="entry name" value="Ribonuclease Inhibitor"/>
    <property type="match status" value="2"/>
</dbReference>
<dbReference type="PROSITE" id="PS50835">
    <property type="entry name" value="IG_LIKE"/>
    <property type="match status" value="1"/>
</dbReference>
<evidence type="ECO:0000256" key="5">
    <source>
        <dbReference type="ARBA" id="ARBA00023319"/>
    </source>
</evidence>
<evidence type="ECO:0000256" key="2">
    <source>
        <dbReference type="ARBA" id="ARBA00022729"/>
    </source>
</evidence>
<dbReference type="InterPro" id="IPR007110">
    <property type="entry name" value="Ig-like_dom"/>
</dbReference>
<dbReference type="OMA" id="HPISHID"/>
<dbReference type="InterPro" id="IPR032675">
    <property type="entry name" value="LRR_dom_sf"/>
</dbReference>
<keyword evidence="7" id="KW-0812">Transmembrane</keyword>
<proteinExistence type="predicted"/>
<feature type="compositionally biased region" description="Acidic residues" evidence="6">
    <location>
        <begin position="559"/>
        <end position="573"/>
    </location>
</feature>
<dbReference type="AlphaFoldDB" id="T1IY13"/>
<dbReference type="SUPFAM" id="SSF52058">
    <property type="entry name" value="L domain-like"/>
    <property type="match status" value="1"/>
</dbReference>
<dbReference type="FunFam" id="3.80.10.10:FF:000082">
    <property type="entry name" value="Leucine-rich repeat-containing 24"/>
    <property type="match status" value="1"/>
</dbReference>
<keyword evidence="10" id="KW-1185">Reference proteome</keyword>
<keyword evidence="4" id="KW-1015">Disulfide bond</keyword>
<dbReference type="FunFam" id="2.60.40.10:FF:000032">
    <property type="entry name" value="palladin isoform X1"/>
    <property type="match status" value="1"/>
</dbReference>
<dbReference type="InterPro" id="IPR000483">
    <property type="entry name" value="Cys-rich_flank_reg_C"/>
</dbReference>
<dbReference type="PANTHER" id="PTHR24369">
    <property type="entry name" value="ANTIGEN BSP, PUTATIVE-RELATED"/>
    <property type="match status" value="1"/>
</dbReference>
<dbReference type="SMART" id="SM00408">
    <property type="entry name" value="IGc2"/>
    <property type="match status" value="1"/>
</dbReference>
<dbReference type="InterPro" id="IPR036179">
    <property type="entry name" value="Ig-like_dom_sf"/>
</dbReference>
<dbReference type="STRING" id="126957.T1IY13"/>
<feature type="region of interest" description="Disordered" evidence="6">
    <location>
        <begin position="535"/>
        <end position="682"/>
    </location>
</feature>
<keyword evidence="1" id="KW-0433">Leucine-rich repeat</keyword>
<dbReference type="EMBL" id="JH431669">
    <property type="status" value="NOT_ANNOTATED_CDS"/>
    <property type="molecule type" value="Genomic_DNA"/>
</dbReference>
<evidence type="ECO:0000256" key="7">
    <source>
        <dbReference type="SAM" id="Phobius"/>
    </source>
</evidence>
<dbReference type="InterPro" id="IPR003598">
    <property type="entry name" value="Ig_sub2"/>
</dbReference>
<dbReference type="InterPro" id="IPR013783">
    <property type="entry name" value="Ig-like_fold"/>
</dbReference>
<keyword evidence="5" id="KW-0393">Immunoglobulin domain</keyword>
<dbReference type="InterPro" id="IPR050541">
    <property type="entry name" value="LRR_TM_domain-containing"/>
</dbReference>
<evidence type="ECO:0000313" key="10">
    <source>
        <dbReference type="Proteomes" id="UP000014500"/>
    </source>
</evidence>
<dbReference type="InterPro" id="IPR003599">
    <property type="entry name" value="Ig_sub"/>
</dbReference>
<dbReference type="PhylomeDB" id="T1IY13"/>
<dbReference type="SMART" id="SM00082">
    <property type="entry name" value="LRRCT"/>
    <property type="match status" value="1"/>
</dbReference>
<keyword evidence="7" id="KW-1133">Transmembrane helix</keyword>
<dbReference type="EnsemblMetazoa" id="SMAR006113-RA">
    <property type="protein sequence ID" value="SMAR006113-PA"/>
    <property type="gene ID" value="SMAR006113"/>
</dbReference>
<accession>T1IY13</accession>
<protein>
    <recommendedName>
        <fullName evidence="8">Ig-like domain-containing protein</fullName>
    </recommendedName>
</protein>
<dbReference type="GO" id="GO:0005886">
    <property type="term" value="C:plasma membrane"/>
    <property type="evidence" value="ECO:0007669"/>
    <property type="project" value="TreeGrafter"/>
</dbReference>
<dbReference type="Pfam" id="PF13855">
    <property type="entry name" value="LRR_8"/>
    <property type="match status" value="1"/>
</dbReference>
<evidence type="ECO:0000313" key="9">
    <source>
        <dbReference type="EnsemblMetazoa" id="SMAR006113-PA"/>
    </source>
</evidence>
<dbReference type="Gene3D" id="2.60.40.10">
    <property type="entry name" value="Immunoglobulins"/>
    <property type="match status" value="1"/>
</dbReference>
<organism evidence="9 10">
    <name type="scientific">Strigamia maritima</name>
    <name type="common">European centipede</name>
    <name type="synonym">Geophilus maritimus</name>
    <dbReference type="NCBI Taxonomy" id="126957"/>
    <lineage>
        <taxon>Eukaryota</taxon>
        <taxon>Metazoa</taxon>
        <taxon>Ecdysozoa</taxon>
        <taxon>Arthropoda</taxon>
        <taxon>Myriapoda</taxon>
        <taxon>Chilopoda</taxon>
        <taxon>Pleurostigmophora</taxon>
        <taxon>Geophilomorpha</taxon>
        <taxon>Linotaeniidae</taxon>
        <taxon>Strigamia</taxon>
    </lineage>
</organism>
<evidence type="ECO:0000256" key="1">
    <source>
        <dbReference type="ARBA" id="ARBA00022614"/>
    </source>
</evidence>
<evidence type="ECO:0000256" key="6">
    <source>
        <dbReference type="SAM" id="MobiDB-lite"/>
    </source>
</evidence>
<name>T1IY13_STRMM</name>
<dbReference type="SUPFAM" id="SSF48726">
    <property type="entry name" value="Immunoglobulin"/>
    <property type="match status" value="1"/>
</dbReference>
<dbReference type="Pfam" id="PF13927">
    <property type="entry name" value="Ig_3"/>
    <property type="match status" value="1"/>
</dbReference>
<dbReference type="InterPro" id="IPR003591">
    <property type="entry name" value="Leu-rich_rpt_typical-subtyp"/>
</dbReference>
<feature type="compositionally biased region" description="Basic and acidic residues" evidence="6">
    <location>
        <begin position="576"/>
        <end position="589"/>
    </location>
</feature>
<keyword evidence="2" id="KW-0732">Signal</keyword>
<feature type="transmembrane region" description="Helical" evidence="7">
    <location>
        <begin position="420"/>
        <end position="442"/>
    </location>
</feature>
<feature type="domain" description="Ig-like" evidence="8">
    <location>
        <begin position="302"/>
        <end position="399"/>
    </location>
</feature>
<dbReference type="SMART" id="SM00409">
    <property type="entry name" value="IG"/>
    <property type="match status" value="1"/>
</dbReference>
<dbReference type="PANTHER" id="PTHR24369:SF210">
    <property type="entry name" value="CHAOPTIN-RELATED"/>
    <property type="match status" value="1"/>
</dbReference>
<sequence length="682" mass="76080">MPPPEEREHQRRPPYHHHRYLRRRHSSSGVEYWSVRVAPSRGRGALLSLVVWLSLMHRVCLGECPEGCDCKWKYGKDTVDCRSAGFIDVPPTFDPGTQMLDMSHNNLQVLPKDTFLNAGLLNLQRIHLQHCHLKQIDQEAFRRLSNLVELDISHNDLTYVPAAAFGEMPALRRLIFNDNPLRRLAEDAFAHLPSLTVLELSRCQLERVAENAFRGLHNLTFLKLDGNKLMDVPASAFTSLRSLHGIDLHDNPWHCDCRLRPARQWVLKANVPLSVVPVCAAPRRLANQTWDKLGLEDFACETQITVVESPFLVDEDDNVTLTCRVSANPEPNIYWVWKERVIANLSAMARDSKQIYIIHEDGVLDKASNLTITAVRKEDAGVYTCVAENKANTKMRNVTLVVAANVSLDASFTLSQVSGMVGGGAIGVVALIVLACCLAFLYRRRRRERKRVLAEHKHHHVCLLNHKESALLTIDKQSLSTLMAAKSTAAPRISQKYHEIPTVDKYEHVTFANKNSIQGEMTKLSTVIEESVVIDSKGVSENNDGEEGGRAGAGADNTSNEESDSILDQDDIAQNEQEHEKESENERSTRTPTSQPESCASCGQPLPQGRSSLDRRQRTADWAATTSGTSRRTTSSSDDSDAGRTRVSHHGPPHPRLKRKPISVIGVGGDDEKKQSESTTKV</sequence>
<dbReference type="CDD" id="cd00096">
    <property type="entry name" value="Ig"/>
    <property type="match status" value="1"/>
</dbReference>
<evidence type="ECO:0000256" key="3">
    <source>
        <dbReference type="ARBA" id="ARBA00022737"/>
    </source>
</evidence>
<feature type="compositionally biased region" description="Low complexity" evidence="6">
    <location>
        <begin position="623"/>
        <end position="637"/>
    </location>
</feature>
<keyword evidence="7" id="KW-0472">Membrane</keyword>
<keyword evidence="3" id="KW-0677">Repeat</keyword>
<reference evidence="10" key="1">
    <citation type="submission" date="2011-05" db="EMBL/GenBank/DDBJ databases">
        <authorList>
            <person name="Richards S.R."/>
            <person name="Qu J."/>
            <person name="Jiang H."/>
            <person name="Jhangiani S.N."/>
            <person name="Agravi P."/>
            <person name="Goodspeed R."/>
            <person name="Gross S."/>
            <person name="Mandapat C."/>
            <person name="Jackson L."/>
            <person name="Mathew T."/>
            <person name="Pu L."/>
            <person name="Thornton R."/>
            <person name="Saada N."/>
            <person name="Wilczek-Boney K.B."/>
            <person name="Lee S."/>
            <person name="Kovar C."/>
            <person name="Wu Y."/>
            <person name="Scherer S.E."/>
            <person name="Worley K.C."/>
            <person name="Muzny D.M."/>
            <person name="Gibbs R."/>
        </authorList>
    </citation>
    <scope>NUCLEOTIDE SEQUENCE</scope>
    <source>
        <strain evidence="10">Brora</strain>
    </source>
</reference>
<feature type="compositionally biased region" description="Basic residues" evidence="6">
    <location>
        <begin position="646"/>
        <end position="661"/>
    </location>
</feature>
<dbReference type="eggNOG" id="KOG0619">
    <property type="taxonomic scope" value="Eukaryota"/>
</dbReference>
<evidence type="ECO:0000259" key="8">
    <source>
        <dbReference type="PROSITE" id="PS50835"/>
    </source>
</evidence>
<dbReference type="InterPro" id="IPR001611">
    <property type="entry name" value="Leu-rich_rpt"/>
</dbReference>
<reference evidence="9" key="2">
    <citation type="submission" date="2015-02" db="UniProtKB">
        <authorList>
            <consortium name="EnsemblMetazoa"/>
        </authorList>
    </citation>
    <scope>IDENTIFICATION</scope>
</reference>
<dbReference type="HOGENOM" id="CLU_020233_0_0_1"/>